<dbReference type="GO" id="GO:0004177">
    <property type="term" value="F:aminopeptidase activity"/>
    <property type="evidence" value="ECO:0007669"/>
    <property type="project" value="UniProtKB-KW"/>
</dbReference>
<dbReference type="Gene3D" id="3.90.230.10">
    <property type="entry name" value="Creatinase/methionine aminopeptidase superfamily"/>
    <property type="match status" value="1"/>
</dbReference>
<dbReference type="InterPro" id="IPR050659">
    <property type="entry name" value="Peptidase_M24B"/>
</dbReference>
<evidence type="ECO:0000259" key="1">
    <source>
        <dbReference type="Pfam" id="PF00557"/>
    </source>
</evidence>
<feature type="domain" description="Peptidase M24" evidence="1">
    <location>
        <begin position="183"/>
        <end position="388"/>
    </location>
</feature>
<reference evidence="3 4" key="1">
    <citation type="submission" date="2018-10" db="EMBL/GenBank/DDBJ databases">
        <title>Natrarchaeobius chitinivorans gen. nov., sp. nov., and Natrarchaeobius haloalkaliphilus sp. nov., alkaliphilic, chitin-utilizing haloarchaea from hypersaline alkaline lakes.</title>
        <authorList>
            <person name="Sorokin D.Y."/>
            <person name="Elcheninov A.G."/>
            <person name="Kostrikina N.A."/>
            <person name="Bale N.J."/>
            <person name="Sinninghe Damste J.S."/>
            <person name="Khijniak T.V."/>
            <person name="Kublanov I.V."/>
            <person name="Toshchakov S.V."/>
        </authorList>
    </citation>
    <scope>NUCLEOTIDE SEQUENCE [LARGE SCALE GENOMIC DNA]</scope>
    <source>
        <strain evidence="3 4">AArcht4T</strain>
    </source>
</reference>
<keyword evidence="3" id="KW-0031">Aminopeptidase</keyword>
<keyword evidence="3" id="KW-0645">Protease</keyword>
<accession>A0A3N6LL52</accession>
<dbReference type="SUPFAM" id="SSF53092">
    <property type="entry name" value="Creatinase/prolidase N-terminal domain"/>
    <property type="match status" value="1"/>
</dbReference>
<comment type="caution">
    <text evidence="3">The sequence shown here is derived from an EMBL/GenBank/DDBJ whole genome shotgun (WGS) entry which is preliminary data.</text>
</comment>
<proteinExistence type="predicted"/>
<evidence type="ECO:0000313" key="4">
    <source>
        <dbReference type="Proteomes" id="UP000282323"/>
    </source>
</evidence>
<evidence type="ECO:0000259" key="2">
    <source>
        <dbReference type="Pfam" id="PF01321"/>
    </source>
</evidence>
<protein>
    <submittedName>
        <fullName evidence="3">Aminopeptidase P family protein</fullName>
    </submittedName>
</protein>
<dbReference type="InterPro" id="IPR029149">
    <property type="entry name" value="Creatin/AminoP/Spt16_N"/>
</dbReference>
<sequence>MSYREAALNEYGAELSVPFPLSEYEDRLSRAVAEMEDRGIDLLYCTSPESIFYFTGYQNEWYQEQSPGRMAPVMGVAISREDEELIQFEKQTEELLVKYTSIASDVRIWEGDLGPVEYLIDQLGSEGWLSGTVGFEQRHYRPTPHWSRKMETAFESEGCTVTDATDVGRVLREDKSPLELSYVRKAGRIADVGLQAALEFIEPGVTELEIKGEIERAMYEAGGEHSAIPTHVATGARVSSLHSLAGRNSVMHGDLISIDLCGVYNRYHANLARMISVGEPDEPVAEMIDTAAGGITLLEDLAEPSVHTDEINPELESYYRDAGIWEDRWFTGGYELGISFPPDWVGHYVYGPDEDLEMEFSPGTTVQYESNFYLPRGSGMCGLIDTFVYDEEGADRLSDFSPELLVLE</sequence>
<gene>
    <name evidence="3" type="ORF">EA473_21605</name>
</gene>
<dbReference type="Pfam" id="PF01321">
    <property type="entry name" value="Creatinase_N"/>
    <property type="match status" value="1"/>
</dbReference>
<dbReference type="OrthoDB" id="350250at2157"/>
<feature type="domain" description="Creatinase N-terminal" evidence="2">
    <location>
        <begin position="27"/>
        <end position="172"/>
    </location>
</feature>
<dbReference type="InterPro" id="IPR000994">
    <property type="entry name" value="Pept_M24"/>
</dbReference>
<dbReference type="EMBL" id="REGA01000032">
    <property type="protein sequence ID" value="RQG89653.1"/>
    <property type="molecule type" value="Genomic_DNA"/>
</dbReference>
<dbReference type="RefSeq" id="WP_124197610.1">
    <property type="nucleotide sequence ID" value="NZ_REGA01000032.1"/>
</dbReference>
<dbReference type="InterPro" id="IPR036005">
    <property type="entry name" value="Creatinase/aminopeptidase-like"/>
</dbReference>
<keyword evidence="4" id="KW-1185">Reference proteome</keyword>
<dbReference type="Proteomes" id="UP000282323">
    <property type="component" value="Unassembled WGS sequence"/>
</dbReference>
<dbReference type="AlphaFoldDB" id="A0A3N6LL52"/>
<name>A0A3N6LL52_NATCH</name>
<keyword evidence="3" id="KW-0378">Hydrolase</keyword>
<dbReference type="InterPro" id="IPR000587">
    <property type="entry name" value="Creatinase_N"/>
</dbReference>
<dbReference type="Pfam" id="PF00557">
    <property type="entry name" value="Peptidase_M24"/>
    <property type="match status" value="1"/>
</dbReference>
<organism evidence="3 4">
    <name type="scientific">Natrarchaeobius chitinivorans</name>
    <dbReference type="NCBI Taxonomy" id="1679083"/>
    <lineage>
        <taxon>Archaea</taxon>
        <taxon>Methanobacteriati</taxon>
        <taxon>Methanobacteriota</taxon>
        <taxon>Stenosarchaea group</taxon>
        <taxon>Halobacteria</taxon>
        <taxon>Halobacteriales</taxon>
        <taxon>Natrialbaceae</taxon>
        <taxon>Natrarchaeobius</taxon>
    </lineage>
</organism>
<dbReference type="CDD" id="cd01066">
    <property type="entry name" value="APP_MetAP"/>
    <property type="match status" value="1"/>
</dbReference>
<dbReference type="PANTHER" id="PTHR46112:SF2">
    <property type="entry name" value="XAA-PRO AMINOPEPTIDASE P-RELATED"/>
    <property type="match status" value="1"/>
</dbReference>
<dbReference type="PANTHER" id="PTHR46112">
    <property type="entry name" value="AMINOPEPTIDASE"/>
    <property type="match status" value="1"/>
</dbReference>
<evidence type="ECO:0000313" key="3">
    <source>
        <dbReference type="EMBL" id="RQG89653.1"/>
    </source>
</evidence>
<dbReference type="SUPFAM" id="SSF55920">
    <property type="entry name" value="Creatinase/aminopeptidase"/>
    <property type="match status" value="1"/>
</dbReference>
<dbReference type="Gene3D" id="3.40.350.10">
    <property type="entry name" value="Creatinase/prolidase N-terminal domain"/>
    <property type="match status" value="1"/>
</dbReference>